<protein>
    <submittedName>
        <fullName evidence="1">Unannotated protein</fullName>
    </submittedName>
</protein>
<reference evidence="1" key="1">
    <citation type="submission" date="2020-05" db="EMBL/GenBank/DDBJ databases">
        <authorList>
            <person name="Chiriac C."/>
            <person name="Salcher M."/>
            <person name="Ghai R."/>
            <person name="Kavagutti S V."/>
        </authorList>
    </citation>
    <scope>NUCLEOTIDE SEQUENCE</scope>
</reference>
<dbReference type="AlphaFoldDB" id="A0A6J6N446"/>
<name>A0A6J6N446_9ZZZZ</name>
<evidence type="ECO:0000313" key="1">
    <source>
        <dbReference type="EMBL" id="CAB4679605.1"/>
    </source>
</evidence>
<dbReference type="EMBL" id="CAEZXL010000013">
    <property type="protein sequence ID" value="CAB4679605.1"/>
    <property type="molecule type" value="Genomic_DNA"/>
</dbReference>
<accession>A0A6J6N446</accession>
<dbReference type="Gene3D" id="2.10.260.10">
    <property type="match status" value="1"/>
</dbReference>
<sequence length="110" mass="12586">MSKKVIQKVPETVAEEKVTTKLFMNGGSQAVRIPAKWKFDSDVVELTFNPDTRTICISSQTREEAKAAFIALVKSLTEEEREEIKNWELPRDLSVPSVRPEIAEFFKDQE</sequence>
<proteinExistence type="predicted"/>
<organism evidence="1">
    <name type="scientific">freshwater metagenome</name>
    <dbReference type="NCBI Taxonomy" id="449393"/>
    <lineage>
        <taxon>unclassified sequences</taxon>
        <taxon>metagenomes</taxon>
        <taxon>ecological metagenomes</taxon>
    </lineage>
</organism>
<gene>
    <name evidence="1" type="ORF">UFOPK2373_00154</name>
</gene>